<name>A0ABU2L0J7_9ACTN</name>
<dbReference type="Proteomes" id="UP001183226">
    <property type="component" value="Unassembled WGS sequence"/>
</dbReference>
<dbReference type="EMBL" id="JAVREK010000035">
    <property type="protein sequence ID" value="MDT0305087.1"/>
    <property type="molecule type" value="Genomic_DNA"/>
</dbReference>
<gene>
    <name evidence="2" type="ORF">RM446_23435</name>
</gene>
<protein>
    <submittedName>
        <fullName evidence="2">Helix-turn-helix domain-containing protein</fullName>
    </submittedName>
</protein>
<feature type="compositionally biased region" description="Basic and acidic residues" evidence="1">
    <location>
        <begin position="211"/>
        <end position="220"/>
    </location>
</feature>
<accession>A0ABU2L0J7</accession>
<keyword evidence="3" id="KW-1185">Reference proteome</keyword>
<feature type="compositionally biased region" description="Basic and acidic residues" evidence="1">
    <location>
        <begin position="123"/>
        <end position="136"/>
    </location>
</feature>
<feature type="region of interest" description="Disordered" evidence="1">
    <location>
        <begin position="211"/>
        <end position="255"/>
    </location>
</feature>
<sequence length="345" mass="36506">MGFKLYRHVFDHAPDGLDSAARLVLLAIADDANDETRESLYLGQELLCHRTGLTPATLKKALQRLATAGYELRQPIGTDAVGRPIYALKGHHTVYRVPVFPERSDVPAKGGSSSPLRGPAATERGEQVPERGEHVPSKGGSSSPPSPQSPQDSPQSVPREDAATAAAEELGAATGRTVTPEWGRRVAEDLLAAARGPLRDEAAYVRKAIRKRAEQNRTKDLLPTPTPASARDLPAEVPVLPAPAPPVEEAPCGHGWPADDADGCFRCAQERAAEPAPGPPEDTRPDLTVHTGHNRPSGRHTPGQAPLLTTVPAATDNQAPAAPRTPKEWAALARAGLATGTDNTQ</sequence>
<comment type="caution">
    <text evidence="2">The sequence shown here is derived from an EMBL/GenBank/DDBJ whole genome shotgun (WGS) entry which is preliminary data.</text>
</comment>
<feature type="region of interest" description="Disordered" evidence="1">
    <location>
        <begin position="102"/>
        <end position="183"/>
    </location>
</feature>
<evidence type="ECO:0000256" key="1">
    <source>
        <dbReference type="SAM" id="MobiDB-lite"/>
    </source>
</evidence>
<feature type="region of interest" description="Disordered" evidence="1">
    <location>
        <begin position="269"/>
        <end position="327"/>
    </location>
</feature>
<organism evidence="2 3">
    <name type="scientific">Streptomonospora wellingtoniae</name>
    <dbReference type="NCBI Taxonomy" id="3075544"/>
    <lineage>
        <taxon>Bacteria</taxon>
        <taxon>Bacillati</taxon>
        <taxon>Actinomycetota</taxon>
        <taxon>Actinomycetes</taxon>
        <taxon>Streptosporangiales</taxon>
        <taxon>Nocardiopsidaceae</taxon>
        <taxon>Streptomonospora</taxon>
    </lineage>
</organism>
<dbReference type="RefSeq" id="WP_311547602.1">
    <property type="nucleotide sequence ID" value="NZ_JAVREK010000035.1"/>
</dbReference>
<evidence type="ECO:0000313" key="2">
    <source>
        <dbReference type="EMBL" id="MDT0305087.1"/>
    </source>
</evidence>
<proteinExistence type="predicted"/>
<evidence type="ECO:0000313" key="3">
    <source>
        <dbReference type="Proteomes" id="UP001183226"/>
    </source>
</evidence>
<reference evidence="3" key="1">
    <citation type="submission" date="2023-07" db="EMBL/GenBank/DDBJ databases">
        <title>30 novel species of actinomycetes from the DSMZ collection.</title>
        <authorList>
            <person name="Nouioui I."/>
        </authorList>
    </citation>
    <scope>NUCLEOTIDE SEQUENCE [LARGE SCALE GENOMIC DNA]</scope>
    <source>
        <strain evidence="3">DSM 45055</strain>
    </source>
</reference>
<dbReference type="Pfam" id="PF13730">
    <property type="entry name" value="HTH_36"/>
    <property type="match status" value="1"/>
</dbReference>
<feature type="compositionally biased region" description="Low complexity" evidence="1">
    <location>
        <begin position="137"/>
        <end position="175"/>
    </location>
</feature>